<keyword evidence="4" id="KW-1185">Reference proteome</keyword>
<evidence type="ECO:0000256" key="2">
    <source>
        <dbReference type="SAM" id="Phobius"/>
    </source>
</evidence>
<keyword evidence="2" id="KW-0812">Transmembrane</keyword>
<evidence type="ECO:0000256" key="1">
    <source>
        <dbReference type="SAM" id="MobiDB-lite"/>
    </source>
</evidence>
<organism evidence="3 4">
    <name type="scientific">Parasitella parasitica</name>
    <dbReference type="NCBI Taxonomy" id="35722"/>
    <lineage>
        <taxon>Eukaryota</taxon>
        <taxon>Fungi</taxon>
        <taxon>Fungi incertae sedis</taxon>
        <taxon>Mucoromycota</taxon>
        <taxon>Mucoromycotina</taxon>
        <taxon>Mucoromycetes</taxon>
        <taxon>Mucorales</taxon>
        <taxon>Mucorineae</taxon>
        <taxon>Mucoraceae</taxon>
        <taxon>Parasitella</taxon>
    </lineage>
</organism>
<name>A0A0B7NUU1_9FUNG</name>
<dbReference type="EMBL" id="LN733986">
    <property type="protein sequence ID" value="CEP19003.1"/>
    <property type="molecule type" value="Genomic_DNA"/>
</dbReference>
<dbReference type="AlphaFoldDB" id="A0A0B7NUU1"/>
<proteinExistence type="predicted"/>
<protein>
    <submittedName>
        <fullName evidence="3">Uncharacterized protein</fullName>
    </submittedName>
</protein>
<reference evidence="3 4" key="1">
    <citation type="submission" date="2014-09" db="EMBL/GenBank/DDBJ databases">
        <authorList>
            <person name="Ellenberger Sabrina"/>
        </authorList>
    </citation>
    <scope>NUCLEOTIDE SEQUENCE [LARGE SCALE GENOMIC DNA]</scope>
    <source>
        <strain evidence="3 4">CBS 412.66</strain>
    </source>
</reference>
<feature type="transmembrane region" description="Helical" evidence="2">
    <location>
        <begin position="31"/>
        <end position="52"/>
    </location>
</feature>
<evidence type="ECO:0000313" key="4">
    <source>
        <dbReference type="Proteomes" id="UP000054107"/>
    </source>
</evidence>
<keyword evidence="2" id="KW-0472">Membrane</keyword>
<feature type="region of interest" description="Disordered" evidence="1">
    <location>
        <begin position="73"/>
        <end position="93"/>
    </location>
</feature>
<accession>A0A0B7NUU1</accession>
<keyword evidence="2" id="KW-1133">Transmembrane helix</keyword>
<dbReference type="Proteomes" id="UP000054107">
    <property type="component" value="Unassembled WGS sequence"/>
</dbReference>
<sequence>MSLLSVVFAQQKPNDSTNMSNDTTDKSSRTIIIVAAVIGTLILVGIIFDLVIRRKNLRKKSVDPEKTVDCGEIGRAYGFPPGEPQQAQQLQRY</sequence>
<gene>
    <name evidence="3" type="primary">PARPA_13313.1 scaffold 46619</name>
</gene>
<dbReference type="CDD" id="cd12087">
    <property type="entry name" value="TM_EGFR-like"/>
    <property type="match status" value="1"/>
</dbReference>
<evidence type="ECO:0000313" key="3">
    <source>
        <dbReference type="EMBL" id="CEP19003.1"/>
    </source>
</evidence>